<dbReference type="GO" id="GO:0000160">
    <property type="term" value="P:phosphorelay signal transduction system"/>
    <property type="evidence" value="ECO:0007669"/>
    <property type="project" value="InterPro"/>
</dbReference>
<accession>A0A381RLF6</accession>
<dbReference type="SUPFAM" id="SSF52172">
    <property type="entry name" value="CheY-like"/>
    <property type="match status" value="1"/>
</dbReference>
<evidence type="ECO:0000313" key="3">
    <source>
        <dbReference type="EMBL" id="SUZ91799.1"/>
    </source>
</evidence>
<dbReference type="Gene3D" id="3.40.50.2300">
    <property type="match status" value="1"/>
</dbReference>
<proteinExistence type="predicted"/>
<evidence type="ECO:0000256" key="1">
    <source>
        <dbReference type="SAM" id="MobiDB-lite"/>
    </source>
</evidence>
<evidence type="ECO:0000259" key="2">
    <source>
        <dbReference type="PROSITE" id="PS50110"/>
    </source>
</evidence>
<feature type="non-terminal residue" evidence="3">
    <location>
        <position position="1"/>
    </location>
</feature>
<dbReference type="EMBL" id="UINC01002006">
    <property type="protein sequence ID" value="SUZ91799.1"/>
    <property type="molecule type" value="Genomic_DNA"/>
</dbReference>
<feature type="region of interest" description="Disordered" evidence="1">
    <location>
        <begin position="9"/>
        <end position="37"/>
    </location>
</feature>
<feature type="compositionally biased region" description="Basic residues" evidence="1">
    <location>
        <begin position="9"/>
        <end position="20"/>
    </location>
</feature>
<feature type="domain" description="Response regulatory" evidence="2">
    <location>
        <begin position="69"/>
        <end position="127"/>
    </location>
</feature>
<gene>
    <name evidence="3" type="ORF">METZ01_LOCUS44653</name>
</gene>
<reference evidence="3" key="1">
    <citation type="submission" date="2018-05" db="EMBL/GenBank/DDBJ databases">
        <authorList>
            <person name="Lanie J.A."/>
            <person name="Ng W.-L."/>
            <person name="Kazmierczak K.M."/>
            <person name="Andrzejewski T.M."/>
            <person name="Davidsen T.M."/>
            <person name="Wayne K.J."/>
            <person name="Tettelin H."/>
            <person name="Glass J.I."/>
            <person name="Rusch D."/>
            <person name="Podicherti R."/>
            <person name="Tsui H.-C.T."/>
            <person name="Winkler M.E."/>
        </authorList>
    </citation>
    <scope>NUCLEOTIDE SEQUENCE</scope>
</reference>
<feature type="compositionally biased region" description="Basic and acidic residues" evidence="1">
    <location>
        <begin position="22"/>
        <end position="33"/>
    </location>
</feature>
<dbReference type="InterPro" id="IPR011006">
    <property type="entry name" value="CheY-like_superfamily"/>
</dbReference>
<dbReference type="InterPro" id="IPR001789">
    <property type="entry name" value="Sig_transdc_resp-reg_receiver"/>
</dbReference>
<sequence length="127" mass="13731">VEELCHVQRKRLATRSHSPRQHPYDEASGEHRGKVPYNGSGSFEPVIDWLSRTVATATEQPREYDMNPSLLLVTDEEATREAISGEVAGLGASVIHASSGEEALEILVSQPVDGIITGLKLKGIDGL</sequence>
<dbReference type="PROSITE" id="PS50110">
    <property type="entry name" value="RESPONSE_REGULATORY"/>
    <property type="match status" value="1"/>
</dbReference>
<dbReference type="AlphaFoldDB" id="A0A381RLF6"/>
<protein>
    <recommendedName>
        <fullName evidence="2">Response regulatory domain-containing protein</fullName>
    </recommendedName>
</protein>
<organism evidence="3">
    <name type="scientific">marine metagenome</name>
    <dbReference type="NCBI Taxonomy" id="408172"/>
    <lineage>
        <taxon>unclassified sequences</taxon>
        <taxon>metagenomes</taxon>
        <taxon>ecological metagenomes</taxon>
    </lineage>
</organism>
<name>A0A381RLF6_9ZZZZ</name>
<feature type="non-terminal residue" evidence="3">
    <location>
        <position position="127"/>
    </location>
</feature>